<dbReference type="Gene3D" id="3.30.559.10">
    <property type="entry name" value="Chloramphenicol acetyltransferase-like domain"/>
    <property type="match status" value="1"/>
</dbReference>
<keyword evidence="7 11" id="KW-0808">Transferase</keyword>
<dbReference type="InterPro" id="IPR050537">
    <property type="entry name" value="2-oxoacid_dehydrogenase"/>
</dbReference>
<dbReference type="AlphaFoldDB" id="A0A7D5SBD0"/>
<evidence type="ECO:0000256" key="5">
    <source>
        <dbReference type="ARBA" id="ARBA00019511"/>
    </source>
</evidence>
<dbReference type="PANTHER" id="PTHR43416">
    <property type="entry name" value="DIHYDROLIPOYLLYSINE-RESIDUE SUCCINYLTRANSFERASE COMPONENT OF 2-OXOGLUTARATE DEHYDROGENASE COMPLEX, MITOCHONDRIAL-RELATED"/>
    <property type="match status" value="1"/>
</dbReference>
<dbReference type="UniPathway" id="UPA00868">
    <property type="reaction ID" value="UER00840"/>
</dbReference>
<evidence type="ECO:0000256" key="1">
    <source>
        <dbReference type="ARBA" id="ARBA00004052"/>
    </source>
</evidence>
<dbReference type="GO" id="GO:0033512">
    <property type="term" value="P:L-lysine catabolic process to acetyl-CoA via saccharopine"/>
    <property type="evidence" value="ECO:0007669"/>
    <property type="project" value="UniProtKB-UniRule"/>
</dbReference>
<comment type="cofactor">
    <cofactor evidence="11">
        <name>(R)-lipoate</name>
        <dbReference type="ChEBI" id="CHEBI:83088"/>
    </cofactor>
    <text evidence="11">Binds 1 lipoyl cofactor covalently.</text>
</comment>
<keyword evidence="9 11" id="KW-0012">Acyltransferase</keyword>
<gene>
    <name evidence="14" type="primary">odhB</name>
    <name evidence="14" type="ORF">HWD57_01680</name>
</gene>
<dbReference type="Gene3D" id="2.40.50.100">
    <property type="match status" value="1"/>
</dbReference>
<comment type="function">
    <text evidence="1 11">E2 component of the 2-oxoglutarate dehydrogenase (OGDH) complex which catalyzes the second step in the conversion of 2-oxoglutarate to succinyl-CoA and CO(2).</text>
</comment>
<dbReference type="Pfam" id="PF02817">
    <property type="entry name" value="E3_binding"/>
    <property type="match status" value="1"/>
</dbReference>
<dbReference type="InterPro" id="IPR036625">
    <property type="entry name" value="E3-bd_dom_sf"/>
</dbReference>
<feature type="domain" description="Peripheral subunit-binding (PSBD)" evidence="13">
    <location>
        <begin position="112"/>
        <end position="149"/>
    </location>
</feature>
<dbReference type="Proteomes" id="UP000509684">
    <property type="component" value="Chromosome"/>
</dbReference>
<evidence type="ECO:0000259" key="12">
    <source>
        <dbReference type="PROSITE" id="PS50968"/>
    </source>
</evidence>
<evidence type="ECO:0000256" key="3">
    <source>
        <dbReference type="ARBA" id="ARBA00007317"/>
    </source>
</evidence>
<dbReference type="EC" id="2.3.1.61" evidence="4 11"/>
<dbReference type="InterPro" id="IPR003016">
    <property type="entry name" value="2-oxoA_DH_lipoyl-BS"/>
</dbReference>
<dbReference type="InterPro" id="IPR023213">
    <property type="entry name" value="CAT-like_dom_sf"/>
</dbReference>
<evidence type="ECO:0000313" key="14">
    <source>
        <dbReference type="EMBL" id="QLH48639.1"/>
    </source>
</evidence>
<name>A0A7D5SBD0_9PROT</name>
<dbReference type="GO" id="GO:0005829">
    <property type="term" value="C:cytosol"/>
    <property type="evidence" value="ECO:0007669"/>
    <property type="project" value="TreeGrafter"/>
</dbReference>
<dbReference type="PROSITE" id="PS00189">
    <property type="entry name" value="LIPOYL"/>
    <property type="match status" value="1"/>
</dbReference>
<dbReference type="Pfam" id="PF00364">
    <property type="entry name" value="Biotin_lipoyl"/>
    <property type="match status" value="1"/>
</dbReference>
<evidence type="ECO:0000256" key="11">
    <source>
        <dbReference type="RuleBase" id="RU361138"/>
    </source>
</evidence>
<dbReference type="NCBIfam" id="NF004309">
    <property type="entry name" value="PRK05704.1"/>
    <property type="match status" value="1"/>
</dbReference>
<reference evidence="14 15" key="1">
    <citation type="journal article" date="2019" name="Microbiome">
        <title>Annotated bacterial chromosomes from frame-shift-corrected long-read metagenomic data.</title>
        <authorList>
            <person name="Arumugam K."/>
            <person name="Bagci C."/>
            <person name="Bessarab I."/>
            <person name="Beier S."/>
            <person name="Buchfink B."/>
            <person name="Gorska A."/>
            <person name="Qiu G."/>
            <person name="Huson D.H."/>
            <person name="Williams R.B.H."/>
        </authorList>
    </citation>
    <scope>NUCLEOTIDE SEQUENCE [LARGE SCALE GENOMIC DNA]</scope>
    <source>
        <strain evidence="14">SSA1</strain>
    </source>
</reference>
<evidence type="ECO:0000256" key="7">
    <source>
        <dbReference type="ARBA" id="ARBA00022679"/>
    </source>
</evidence>
<evidence type="ECO:0000256" key="4">
    <source>
        <dbReference type="ARBA" id="ARBA00012945"/>
    </source>
</evidence>
<dbReference type="GO" id="GO:0006099">
    <property type="term" value="P:tricarboxylic acid cycle"/>
    <property type="evidence" value="ECO:0007669"/>
    <property type="project" value="UniProtKB-UniRule"/>
</dbReference>
<evidence type="ECO:0000256" key="6">
    <source>
        <dbReference type="ARBA" id="ARBA00022532"/>
    </source>
</evidence>
<comment type="catalytic activity">
    <reaction evidence="10 11">
        <text>N(6)-[(R)-dihydrolipoyl]-L-lysyl-[protein] + succinyl-CoA = N(6)-[(R)-S(8)-succinyldihydrolipoyl]-L-lysyl-[protein] + CoA</text>
        <dbReference type="Rhea" id="RHEA:15213"/>
        <dbReference type="Rhea" id="RHEA-COMP:10475"/>
        <dbReference type="Rhea" id="RHEA-COMP:20092"/>
        <dbReference type="ChEBI" id="CHEBI:57287"/>
        <dbReference type="ChEBI" id="CHEBI:57292"/>
        <dbReference type="ChEBI" id="CHEBI:83100"/>
        <dbReference type="ChEBI" id="CHEBI:83120"/>
        <dbReference type="EC" id="2.3.1.61"/>
    </reaction>
</comment>
<comment type="pathway">
    <text evidence="2 11">Amino-acid degradation; L-lysine degradation via saccharopine pathway; glutaryl-CoA from L-lysine: step 6/6.</text>
</comment>
<dbReference type="InterPro" id="IPR004167">
    <property type="entry name" value="PSBD"/>
</dbReference>
<dbReference type="NCBIfam" id="TIGR01347">
    <property type="entry name" value="sucB"/>
    <property type="match status" value="1"/>
</dbReference>
<proteinExistence type="inferred from homology"/>
<dbReference type="InterPro" id="IPR011053">
    <property type="entry name" value="Single_hybrid_motif"/>
</dbReference>
<evidence type="ECO:0000313" key="15">
    <source>
        <dbReference type="Proteomes" id="UP000509684"/>
    </source>
</evidence>
<dbReference type="InterPro" id="IPR001078">
    <property type="entry name" value="2-oxoacid_DH_actylTfrase"/>
</dbReference>
<dbReference type="GO" id="GO:0045252">
    <property type="term" value="C:oxoglutarate dehydrogenase complex"/>
    <property type="evidence" value="ECO:0007669"/>
    <property type="project" value="UniProtKB-UniRule"/>
</dbReference>
<organism evidence="14 15">
    <name type="scientific">Candidatus Accumulibacter cognatus</name>
    <dbReference type="NCBI Taxonomy" id="2954383"/>
    <lineage>
        <taxon>Bacteria</taxon>
        <taxon>Pseudomonadati</taxon>
        <taxon>Pseudomonadota</taxon>
        <taxon>Betaproteobacteria</taxon>
        <taxon>Candidatus Accumulibacter</taxon>
    </lineage>
</organism>
<dbReference type="PANTHER" id="PTHR43416:SF5">
    <property type="entry name" value="DIHYDROLIPOYLLYSINE-RESIDUE SUCCINYLTRANSFERASE COMPONENT OF 2-OXOGLUTARATE DEHYDROGENASE COMPLEX, MITOCHONDRIAL"/>
    <property type="match status" value="1"/>
</dbReference>
<dbReference type="KEGG" id="acog:HWD57_01680"/>
<keyword evidence="6 11" id="KW-0816">Tricarboxylic acid cycle</keyword>
<evidence type="ECO:0000256" key="10">
    <source>
        <dbReference type="ARBA" id="ARBA00052761"/>
    </source>
</evidence>
<evidence type="ECO:0000259" key="13">
    <source>
        <dbReference type="PROSITE" id="PS51826"/>
    </source>
</evidence>
<dbReference type="InterPro" id="IPR000089">
    <property type="entry name" value="Biotin_lipoyl"/>
</dbReference>
<dbReference type="EMBL" id="CP058708">
    <property type="protein sequence ID" value="QLH48639.1"/>
    <property type="molecule type" value="Genomic_DNA"/>
</dbReference>
<sequence length="415" mass="43289">MIIDVKVPQLSESVAEATLVTWHKKAGEAVTRDENLIDIETDKVVLELPAPDGGVLVEIVKTDGETVVAGEVIARIDTAAQAGAVAGAVPATRGIPAKTEAVAMAPVTAAGVALPAARKILEEKGMAASSVAGTGRGGRVTKSDALAAQAQAPVVKAAAAADPVASPVSGLAPAPSVTVPLGDRPEQRVPMSRLRARVAERLLQSQATNAILTTFNEVNMGPIMALRKQYGDRFEKVHGVRLGFMGFFVKAAVAALQKFPVINASVDGNDIVYHGYIDIGIAVGSPRGLVVPILRDADQMTIADIEKKIGEFGSKAKDGKLSMEDLTGGTFSISNGGVFGSMLSTPIINPPQSAILGIHATKDRPVVENGQVVIRPINYLAMSYDHRIIDGREAVLGLVTMKEALEDPARLLLGV</sequence>
<dbReference type="Gene3D" id="4.10.320.10">
    <property type="entry name" value="E3-binding domain"/>
    <property type="match status" value="1"/>
</dbReference>
<keyword evidence="8 11" id="KW-0450">Lipoyl</keyword>
<dbReference type="SUPFAM" id="SSF51230">
    <property type="entry name" value="Single hybrid motif"/>
    <property type="match status" value="1"/>
</dbReference>
<dbReference type="GO" id="GO:0004149">
    <property type="term" value="F:dihydrolipoyllysine-residue succinyltransferase activity"/>
    <property type="evidence" value="ECO:0007669"/>
    <property type="project" value="UniProtKB-UniRule"/>
</dbReference>
<evidence type="ECO:0000256" key="8">
    <source>
        <dbReference type="ARBA" id="ARBA00022823"/>
    </source>
</evidence>
<dbReference type="PROSITE" id="PS50968">
    <property type="entry name" value="BIOTINYL_LIPOYL"/>
    <property type="match status" value="1"/>
</dbReference>
<evidence type="ECO:0000256" key="2">
    <source>
        <dbReference type="ARBA" id="ARBA00005145"/>
    </source>
</evidence>
<dbReference type="PROSITE" id="PS51826">
    <property type="entry name" value="PSBD"/>
    <property type="match status" value="1"/>
</dbReference>
<dbReference type="SUPFAM" id="SSF52777">
    <property type="entry name" value="CoA-dependent acyltransferases"/>
    <property type="match status" value="1"/>
</dbReference>
<protein>
    <recommendedName>
        <fullName evidence="5 11">Dihydrolipoyllysine-residue succinyltransferase component of 2-oxoglutarate dehydrogenase complex</fullName>
        <ecNumber evidence="4 11">2.3.1.61</ecNumber>
    </recommendedName>
    <alternativeName>
        <fullName evidence="11">2-oxoglutarate dehydrogenase complex component E2</fullName>
    </alternativeName>
</protein>
<evidence type="ECO:0000256" key="9">
    <source>
        <dbReference type="ARBA" id="ARBA00023315"/>
    </source>
</evidence>
<dbReference type="InterPro" id="IPR006255">
    <property type="entry name" value="SucB"/>
</dbReference>
<comment type="similarity">
    <text evidence="3 11">Belongs to the 2-oxoacid dehydrogenase family.</text>
</comment>
<dbReference type="CDD" id="cd06849">
    <property type="entry name" value="lipoyl_domain"/>
    <property type="match status" value="1"/>
</dbReference>
<feature type="domain" description="Lipoyl-binding" evidence="12">
    <location>
        <begin position="2"/>
        <end position="77"/>
    </location>
</feature>
<dbReference type="SUPFAM" id="SSF47005">
    <property type="entry name" value="Peripheral subunit-binding domain of 2-oxo acid dehydrogenase complex"/>
    <property type="match status" value="1"/>
</dbReference>
<dbReference type="Pfam" id="PF00198">
    <property type="entry name" value="2-oxoacid_dh"/>
    <property type="match status" value="1"/>
</dbReference>
<accession>A0A7D5SBD0</accession>